<evidence type="ECO:0000256" key="4">
    <source>
        <dbReference type="ARBA" id="ARBA00022692"/>
    </source>
</evidence>
<gene>
    <name evidence="7" type="ORF">I0K15_02950</name>
</gene>
<dbReference type="PANTHER" id="PTHR37937">
    <property type="entry name" value="CONJUGATIVE TRANSFER: DNA TRANSPORT"/>
    <property type="match status" value="1"/>
</dbReference>
<accession>A0A7S9QCZ4</accession>
<dbReference type="EMBL" id="CP064942">
    <property type="protein sequence ID" value="QPH54753.1"/>
    <property type="molecule type" value="Genomic_DNA"/>
</dbReference>
<dbReference type="Pfam" id="PF02534">
    <property type="entry name" value="T4SS-DNA_transf"/>
    <property type="match status" value="1"/>
</dbReference>
<dbReference type="SUPFAM" id="SSF52540">
    <property type="entry name" value="P-loop containing nucleoside triphosphate hydrolases"/>
    <property type="match status" value="1"/>
</dbReference>
<dbReference type="Proteomes" id="UP000594800">
    <property type="component" value="Chromosome"/>
</dbReference>
<dbReference type="Gene3D" id="3.40.50.300">
    <property type="entry name" value="P-loop containing nucleotide triphosphate hydrolases"/>
    <property type="match status" value="1"/>
</dbReference>
<evidence type="ECO:0000256" key="3">
    <source>
        <dbReference type="ARBA" id="ARBA00022475"/>
    </source>
</evidence>
<evidence type="ECO:0000256" key="1">
    <source>
        <dbReference type="ARBA" id="ARBA00004651"/>
    </source>
</evidence>
<reference evidence="7 8" key="1">
    <citation type="submission" date="2020-11" db="EMBL/GenBank/DDBJ databases">
        <title>Description of Pontivivens ytuae sp. nov. isolated from deep sea sediment of Mariana Trench.</title>
        <authorList>
            <person name="Wang Z."/>
            <person name="Sun Q.-L."/>
            <person name="Xu X.-D."/>
            <person name="Tang Y.-Z."/>
            <person name="Zhang J."/>
        </authorList>
    </citation>
    <scope>NUCLEOTIDE SEQUENCE [LARGE SCALE GENOMIC DNA]</scope>
    <source>
        <strain evidence="7 8">MT2928</strain>
    </source>
</reference>
<protein>
    <submittedName>
        <fullName evidence="7">Type IV secretory system conjugative DNA transfer family protein</fullName>
    </submittedName>
</protein>
<dbReference type="KEGG" id="poz:I0K15_02950"/>
<keyword evidence="5" id="KW-1133">Transmembrane helix</keyword>
<dbReference type="CDD" id="cd01127">
    <property type="entry name" value="TrwB_TraG_TraD_VirD4"/>
    <property type="match status" value="1"/>
</dbReference>
<dbReference type="RefSeq" id="WP_196103958.1">
    <property type="nucleotide sequence ID" value="NZ_CP064942.1"/>
</dbReference>
<name>A0A7S9QCZ4_9RHOB</name>
<keyword evidence="4" id="KW-0812">Transmembrane</keyword>
<dbReference type="GO" id="GO:0005886">
    <property type="term" value="C:plasma membrane"/>
    <property type="evidence" value="ECO:0007669"/>
    <property type="project" value="UniProtKB-SubCell"/>
</dbReference>
<evidence type="ECO:0000256" key="5">
    <source>
        <dbReference type="ARBA" id="ARBA00022989"/>
    </source>
</evidence>
<proteinExistence type="inferred from homology"/>
<comment type="similarity">
    <text evidence="2">Belongs to the VirD4/TraG family.</text>
</comment>
<dbReference type="AlphaFoldDB" id="A0A7S9QCZ4"/>
<evidence type="ECO:0000256" key="2">
    <source>
        <dbReference type="ARBA" id="ARBA00008806"/>
    </source>
</evidence>
<organism evidence="7 8">
    <name type="scientific">Pontivivens ytuae</name>
    <dbReference type="NCBI Taxonomy" id="2789856"/>
    <lineage>
        <taxon>Bacteria</taxon>
        <taxon>Pseudomonadati</taxon>
        <taxon>Pseudomonadota</taxon>
        <taxon>Alphaproteobacteria</taxon>
        <taxon>Rhodobacterales</taxon>
        <taxon>Paracoccaceae</taxon>
        <taxon>Pontivivens</taxon>
    </lineage>
</organism>
<dbReference type="InterPro" id="IPR027417">
    <property type="entry name" value="P-loop_NTPase"/>
</dbReference>
<keyword evidence="6" id="KW-0472">Membrane</keyword>
<comment type="subcellular location">
    <subcellularLocation>
        <location evidence="1">Cell membrane</location>
        <topology evidence="1">Multi-pass membrane protein</topology>
    </subcellularLocation>
</comment>
<evidence type="ECO:0000256" key="6">
    <source>
        <dbReference type="ARBA" id="ARBA00023136"/>
    </source>
</evidence>
<dbReference type="InterPro" id="IPR003688">
    <property type="entry name" value="TraG/VirD4"/>
</dbReference>
<evidence type="ECO:0000313" key="7">
    <source>
        <dbReference type="EMBL" id="QPH54753.1"/>
    </source>
</evidence>
<keyword evidence="3" id="KW-1003">Cell membrane</keyword>
<evidence type="ECO:0000313" key="8">
    <source>
        <dbReference type="Proteomes" id="UP000594800"/>
    </source>
</evidence>
<keyword evidence="8" id="KW-1185">Reference proteome</keyword>
<dbReference type="PANTHER" id="PTHR37937:SF1">
    <property type="entry name" value="CONJUGATIVE TRANSFER: DNA TRANSPORT"/>
    <property type="match status" value="1"/>
</dbReference>
<dbReference type="InterPro" id="IPR051539">
    <property type="entry name" value="T4SS-coupling_protein"/>
</dbReference>
<sequence length="545" mass="59871">MTFDQHAYGSARFATAAEIRAAGLFGSRGPEFGHLGRKFLRHWNGGGVRVTGGSGSGKTSQIVVPVILGAPDARFVVLDFKNGEISRIIEPHCARAGIPFHTIDPYGVTDLPNQRVSLLSHLTPGSAMLVPDSQRFWRALLPDSGGDGRFFDQTGRRFGDAITRMDVALQGGTSFTALYSLVLLARADFDAFLRLPEQASDRLPPDVLATCAEMRAMYDDAARTFESVMAGLTNSLAFMADPNLQATLVDDSLADAPLSVIADPEPGPVIVSLILPDELLEVLAPMVRAFISAIRTAKKARPDAPPVHLLIDEAARMGRFEELAKMVAVDRAAGIVPWLFYQDDGQIARNLGPTGKATLEANAALMLDLGGGIRDYETARARSETLGHRTLAMADPLTQTRARAQAQELRRRLVLEGADPLEIGPKLWQLDYEANHRTLMRKALMEPEELLSLPADRMLVQARGYRLRPFLAGKRPYFTQARFAGRFFPNPNEDQDLGTVRIATRWGMRRRRIVEAPLPDRLQHLPQYAGGLRPFRHVEGFAPAP</sequence>